<gene>
    <name evidence="2" type="ORF">P0Y56_09440</name>
</gene>
<sequence length="186" mass="20707">MMRVRELEAEGIAATTIARLLSDGTVMRLSRGLYQLVDADLDANHDLAEAVKRVPKGVVCLTSALAYHELTDQMPRKVWMAIGHKDWTPVDHGPHLKVVRMSDSLLRSDVETHMIENVGVPMFTVPRTLVDCFRHRKSVGINVAVEALRETLRQRKATPAVIADCARKRGAWSVMAPYLETLALNG</sequence>
<dbReference type="Proteomes" id="UP001218362">
    <property type="component" value="Chromosome"/>
</dbReference>
<proteinExistence type="predicted"/>
<organism evidence="2 3">
    <name type="scientific">Candidatus Andeanibacterium colombiense</name>
    <dbReference type="NCBI Taxonomy" id="3121345"/>
    <lineage>
        <taxon>Bacteria</taxon>
        <taxon>Pseudomonadati</taxon>
        <taxon>Pseudomonadota</taxon>
        <taxon>Alphaproteobacteria</taxon>
        <taxon>Sphingomonadales</taxon>
        <taxon>Sphingomonadaceae</taxon>
        <taxon>Candidatus Andeanibacterium</taxon>
    </lineage>
</organism>
<dbReference type="AlphaFoldDB" id="A0AAJ5X488"/>
<accession>A0AAJ5X488</accession>
<dbReference type="Pfam" id="PF13338">
    <property type="entry name" value="AbiEi_4"/>
    <property type="match status" value="1"/>
</dbReference>
<dbReference type="KEGG" id="acob:P0Y56_09440"/>
<evidence type="ECO:0000313" key="2">
    <source>
        <dbReference type="EMBL" id="WEK45258.1"/>
    </source>
</evidence>
<dbReference type="InterPro" id="IPR025159">
    <property type="entry name" value="AbiEi_N"/>
</dbReference>
<name>A0AAJ5X488_9SPHN</name>
<dbReference type="EMBL" id="CP119316">
    <property type="protein sequence ID" value="WEK45258.1"/>
    <property type="molecule type" value="Genomic_DNA"/>
</dbReference>
<reference evidence="2" key="1">
    <citation type="submission" date="2023-03" db="EMBL/GenBank/DDBJ databases">
        <title>Andean soil-derived lignocellulolytic bacterial consortium as a source of novel taxa and putative plastic-active enzymes.</title>
        <authorList>
            <person name="Diaz-Garcia L."/>
            <person name="Chuvochina M."/>
            <person name="Feuerriegel G."/>
            <person name="Bunk B."/>
            <person name="Sproer C."/>
            <person name="Streit W.R."/>
            <person name="Rodriguez L.M."/>
            <person name="Overmann J."/>
            <person name="Jimenez D.J."/>
        </authorList>
    </citation>
    <scope>NUCLEOTIDE SEQUENCE</scope>
    <source>
        <strain evidence="2">MAG 26</strain>
    </source>
</reference>
<feature type="domain" description="AbiEi antitoxin N-terminal" evidence="1">
    <location>
        <begin position="3"/>
        <end position="37"/>
    </location>
</feature>
<protein>
    <submittedName>
        <fullName evidence="2">Type IV toxin-antitoxin system AbiEi family antitoxin domain-containing protein</fullName>
    </submittedName>
</protein>
<evidence type="ECO:0000313" key="3">
    <source>
        <dbReference type="Proteomes" id="UP001218362"/>
    </source>
</evidence>
<evidence type="ECO:0000259" key="1">
    <source>
        <dbReference type="Pfam" id="PF13338"/>
    </source>
</evidence>